<proteinExistence type="predicted"/>
<dbReference type="AlphaFoldDB" id="A0A1K1LKH9"/>
<gene>
    <name evidence="3" type="ORF">SAMN02927921_00013</name>
</gene>
<name>A0A1K1LKH9_9FLAO</name>
<evidence type="ECO:0000313" key="3">
    <source>
        <dbReference type="EMBL" id="SFW11381.1"/>
    </source>
</evidence>
<dbReference type="NCBIfam" id="TIGR04183">
    <property type="entry name" value="Por_Secre_tail"/>
    <property type="match status" value="1"/>
</dbReference>
<accession>A0A1K1LKH9</accession>
<dbReference type="Pfam" id="PF18962">
    <property type="entry name" value="Por_Secre_tail"/>
    <property type="match status" value="1"/>
</dbReference>
<protein>
    <submittedName>
        <fullName evidence="3">Por secretion system C-terminal sorting domain-containing protein</fullName>
    </submittedName>
</protein>
<evidence type="ECO:0000313" key="4">
    <source>
        <dbReference type="Proteomes" id="UP000182248"/>
    </source>
</evidence>
<dbReference type="Proteomes" id="UP000182248">
    <property type="component" value="Unassembled WGS sequence"/>
</dbReference>
<dbReference type="InterPro" id="IPR026444">
    <property type="entry name" value="Secre_tail"/>
</dbReference>
<dbReference type="EMBL" id="FPJE01000001">
    <property type="protein sequence ID" value="SFW11381.1"/>
    <property type="molecule type" value="Genomic_DNA"/>
</dbReference>
<evidence type="ECO:0000256" key="1">
    <source>
        <dbReference type="ARBA" id="ARBA00022729"/>
    </source>
</evidence>
<feature type="domain" description="Secretion system C-terminal sorting" evidence="2">
    <location>
        <begin position="54"/>
        <end position="123"/>
    </location>
</feature>
<dbReference type="STRING" id="1150368.SAMN02927921_00013"/>
<reference evidence="3 4" key="1">
    <citation type="submission" date="2016-11" db="EMBL/GenBank/DDBJ databases">
        <authorList>
            <person name="Jaros S."/>
            <person name="Januszkiewicz K."/>
            <person name="Wedrychowicz H."/>
        </authorList>
    </citation>
    <scope>NUCLEOTIDE SEQUENCE [LARGE SCALE GENOMIC DNA]</scope>
    <source>
        <strain evidence="3 4">CGMCC 1.12145</strain>
    </source>
</reference>
<keyword evidence="4" id="KW-1185">Reference proteome</keyword>
<sequence length="124" mass="14056">MKKIYLLILAFGFLSLGHSQEKQTKKTYRTNYRALVSRPKQDTIPKQDVEELRLFPNPVTNGTVAIHTRKNLPKNVSIYDVLGKEVLRTKINGKTLNVSSLNAGVYIIKVTETNSISTRKLVIK</sequence>
<dbReference type="RefSeq" id="WP_072315263.1">
    <property type="nucleotide sequence ID" value="NZ_FPJE01000001.1"/>
</dbReference>
<organism evidence="3 4">
    <name type="scientific">Sinomicrobium oceani</name>
    <dbReference type="NCBI Taxonomy" id="1150368"/>
    <lineage>
        <taxon>Bacteria</taxon>
        <taxon>Pseudomonadati</taxon>
        <taxon>Bacteroidota</taxon>
        <taxon>Flavobacteriia</taxon>
        <taxon>Flavobacteriales</taxon>
        <taxon>Flavobacteriaceae</taxon>
        <taxon>Sinomicrobium</taxon>
    </lineage>
</organism>
<evidence type="ECO:0000259" key="2">
    <source>
        <dbReference type="Pfam" id="PF18962"/>
    </source>
</evidence>
<keyword evidence="1" id="KW-0732">Signal</keyword>